<dbReference type="EC" id="3.2.1.52" evidence="3"/>
<evidence type="ECO:0000256" key="1">
    <source>
        <dbReference type="ARBA" id="ARBA00001231"/>
    </source>
</evidence>
<comment type="similarity">
    <text evidence="2">Belongs to the glycosyl hydrolase 20 family.</text>
</comment>
<protein>
    <recommendedName>
        <fullName evidence="3">beta-N-acetylhexosaminidase</fullName>
        <ecNumber evidence="3">3.2.1.52</ecNumber>
    </recommendedName>
</protein>
<dbReference type="InterPro" id="IPR017853">
    <property type="entry name" value="GH"/>
</dbReference>
<organism evidence="7 8">
    <name type="scientific">Folsomia candida</name>
    <name type="common">Springtail</name>
    <dbReference type="NCBI Taxonomy" id="158441"/>
    <lineage>
        <taxon>Eukaryota</taxon>
        <taxon>Metazoa</taxon>
        <taxon>Ecdysozoa</taxon>
        <taxon>Arthropoda</taxon>
        <taxon>Hexapoda</taxon>
        <taxon>Collembola</taxon>
        <taxon>Entomobryomorpha</taxon>
        <taxon>Isotomoidea</taxon>
        <taxon>Isotomidae</taxon>
        <taxon>Proisotominae</taxon>
        <taxon>Folsomia</taxon>
    </lineage>
</organism>
<dbReference type="CDD" id="cd06565">
    <property type="entry name" value="GH20_GcnA-like"/>
    <property type="match status" value="1"/>
</dbReference>
<dbReference type="InterPro" id="IPR038901">
    <property type="entry name" value="HEXDC-like"/>
</dbReference>
<dbReference type="OrthoDB" id="10023921at2759"/>
<proteinExistence type="inferred from homology"/>
<dbReference type="Pfam" id="PF00728">
    <property type="entry name" value="Glyco_hydro_20"/>
    <property type="match status" value="1"/>
</dbReference>
<dbReference type="PANTHER" id="PTHR21040">
    <property type="entry name" value="BCDNA.GH04120"/>
    <property type="match status" value="1"/>
</dbReference>
<evidence type="ECO:0000256" key="2">
    <source>
        <dbReference type="ARBA" id="ARBA00006285"/>
    </source>
</evidence>
<keyword evidence="4" id="KW-0378">Hydrolase</keyword>
<accession>A0A226DLX1</accession>
<dbReference type="Proteomes" id="UP000198287">
    <property type="component" value="Unassembled WGS sequence"/>
</dbReference>
<evidence type="ECO:0000313" key="8">
    <source>
        <dbReference type="Proteomes" id="UP000198287"/>
    </source>
</evidence>
<dbReference type="PANTHER" id="PTHR21040:SF13">
    <property type="entry name" value="BETA-N-ACETYLHEXOSAMINIDASE"/>
    <property type="match status" value="1"/>
</dbReference>
<dbReference type="GO" id="GO:0004563">
    <property type="term" value="F:beta-N-acetylhexosaminidase activity"/>
    <property type="evidence" value="ECO:0007669"/>
    <property type="project" value="UniProtKB-EC"/>
</dbReference>
<evidence type="ECO:0000259" key="6">
    <source>
        <dbReference type="Pfam" id="PF00728"/>
    </source>
</evidence>
<evidence type="ECO:0000313" key="7">
    <source>
        <dbReference type="EMBL" id="OXA45601.1"/>
    </source>
</evidence>
<sequence length="554" mass="64457">MRRSYTLRFLFLTATCAVIIVGLHFYMYIYNKRSSQDNSGQIIVDKHQPSSFRLFEERFSKTDQVSSQEGQEAEWKHDPRGNLKHKIVHLDLKGMPLTVKAFESLFPLLAKTGATGVLMEYEDMFPYEGKLELISNKEAYSRDDITRILELAESSNLKVIPLIQTFGHLEFVLKLSEFEKLREVPKYMQVICPTNNDSVIVLKDMVDQVMALHPKIEYFHIGSDEVYHIGQCPLCTGLMNKIGIDESQLFLRHVSFIAEYVKNKYKVQPLMWDDEFRKLDEVSIQKSGIGNLVEIVVWNYNPDIENHLPRTMWEKYSRIFKSVWVGSAFKGANKPNSAVVNETLYLGNHYAWLRTMQDFEKLLTFKGIILTGWQRYDHFSGFCELLPSAIPSLAACMTLLTAPTIQPMSKILMETSLKLHCANFLNICKFPGSILHQEIIQLEFYKESFKKLKEKHVFLGWAEESNLRHRFSSPSHIELIFQEINSIKVDLDRSRVTLVQALQELYPQWSVDEWMSSRFEPFFNKVQHVHTGLTNILEMNTFPRRPLENQVQDL</sequence>
<dbReference type="OMA" id="GWLKPYN"/>
<name>A0A226DLX1_FOLCA</name>
<keyword evidence="5" id="KW-1133">Transmembrane helix</keyword>
<reference evidence="7 8" key="1">
    <citation type="submission" date="2015-12" db="EMBL/GenBank/DDBJ databases">
        <title>The genome of Folsomia candida.</title>
        <authorList>
            <person name="Faddeeva A."/>
            <person name="Derks M.F."/>
            <person name="Anvar Y."/>
            <person name="Smit S."/>
            <person name="Van Straalen N."/>
            <person name="Roelofs D."/>
        </authorList>
    </citation>
    <scope>NUCLEOTIDE SEQUENCE [LARGE SCALE GENOMIC DNA]</scope>
    <source>
        <strain evidence="7 8">VU population</strain>
        <tissue evidence="7">Whole body</tissue>
    </source>
</reference>
<dbReference type="EMBL" id="LNIX01000017">
    <property type="protein sequence ID" value="OXA45601.1"/>
    <property type="molecule type" value="Genomic_DNA"/>
</dbReference>
<keyword evidence="8" id="KW-1185">Reference proteome</keyword>
<dbReference type="GO" id="GO:0005975">
    <property type="term" value="P:carbohydrate metabolic process"/>
    <property type="evidence" value="ECO:0007669"/>
    <property type="project" value="InterPro"/>
</dbReference>
<evidence type="ECO:0000256" key="3">
    <source>
        <dbReference type="ARBA" id="ARBA00012663"/>
    </source>
</evidence>
<dbReference type="Gene3D" id="3.20.20.80">
    <property type="entry name" value="Glycosidases"/>
    <property type="match status" value="1"/>
</dbReference>
<keyword evidence="5" id="KW-0472">Membrane</keyword>
<dbReference type="InterPro" id="IPR015883">
    <property type="entry name" value="Glyco_hydro_20_cat"/>
</dbReference>
<comment type="catalytic activity">
    <reaction evidence="1">
        <text>Hydrolysis of terminal non-reducing N-acetyl-D-hexosamine residues in N-acetyl-beta-D-hexosaminides.</text>
        <dbReference type="EC" id="3.2.1.52"/>
    </reaction>
</comment>
<dbReference type="SUPFAM" id="SSF51445">
    <property type="entry name" value="(Trans)glycosidases"/>
    <property type="match status" value="1"/>
</dbReference>
<feature type="transmembrane region" description="Helical" evidence="5">
    <location>
        <begin position="7"/>
        <end position="29"/>
    </location>
</feature>
<feature type="domain" description="Glycoside hydrolase family 20 catalytic" evidence="6">
    <location>
        <begin position="106"/>
        <end position="287"/>
    </location>
</feature>
<keyword evidence="5" id="KW-0812">Transmembrane</keyword>
<comment type="caution">
    <text evidence="7">The sequence shown here is derived from an EMBL/GenBank/DDBJ whole genome shotgun (WGS) entry which is preliminary data.</text>
</comment>
<dbReference type="AlphaFoldDB" id="A0A226DLX1"/>
<dbReference type="STRING" id="158441.A0A226DLX1"/>
<evidence type="ECO:0000256" key="4">
    <source>
        <dbReference type="ARBA" id="ARBA00022801"/>
    </source>
</evidence>
<gene>
    <name evidence="7" type="ORF">Fcan01_19761</name>
</gene>
<evidence type="ECO:0000256" key="5">
    <source>
        <dbReference type="SAM" id="Phobius"/>
    </source>
</evidence>